<keyword evidence="4" id="KW-1185">Reference proteome</keyword>
<accession>A0A8J2V6I8</accession>
<evidence type="ECO:0000259" key="2">
    <source>
        <dbReference type="Pfam" id="PF09413"/>
    </source>
</evidence>
<dbReference type="Pfam" id="PF09413">
    <property type="entry name" value="DUF2007"/>
    <property type="match status" value="1"/>
</dbReference>
<dbReference type="RefSeq" id="WP_188160424.1">
    <property type="nucleotide sequence ID" value="NZ_BMGH01000001.1"/>
</dbReference>
<protein>
    <recommendedName>
        <fullName evidence="2">DUF2007 domain-containing protein</fullName>
    </recommendedName>
</protein>
<dbReference type="Gene3D" id="3.30.70.790">
    <property type="entry name" value="UreE, C-terminal domain"/>
    <property type="match status" value="1"/>
</dbReference>
<proteinExistence type="predicted"/>
<keyword evidence="1" id="KW-1133">Transmembrane helix</keyword>
<sequence length="114" mass="12358">MKTVATFLNQEEAYIARSYLLANGIDAELADGETNSVIPHINFGGASMLRLVVPEEDASDAQALLQSVNEGDTAFRGDHLEDVSPAGDENGVRRLMMALGFGALLVWFYVQIIN</sequence>
<dbReference type="SUPFAM" id="SSF54913">
    <property type="entry name" value="GlnB-like"/>
    <property type="match status" value="1"/>
</dbReference>
<feature type="transmembrane region" description="Helical" evidence="1">
    <location>
        <begin position="95"/>
        <end position="113"/>
    </location>
</feature>
<dbReference type="Proteomes" id="UP000613582">
    <property type="component" value="Unassembled WGS sequence"/>
</dbReference>
<dbReference type="InterPro" id="IPR011322">
    <property type="entry name" value="N-reg_PII-like_a/b"/>
</dbReference>
<reference evidence="3" key="1">
    <citation type="journal article" date="2014" name="Int. J. Syst. Evol. Microbiol.">
        <title>Complete genome sequence of Corynebacterium casei LMG S-19264T (=DSM 44701T), isolated from a smear-ripened cheese.</title>
        <authorList>
            <consortium name="US DOE Joint Genome Institute (JGI-PGF)"/>
            <person name="Walter F."/>
            <person name="Albersmeier A."/>
            <person name="Kalinowski J."/>
            <person name="Ruckert C."/>
        </authorList>
    </citation>
    <scope>NUCLEOTIDE SEQUENCE</scope>
    <source>
        <strain evidence="3">CGMCC 1.12921</strain>
    </source>
</reference>
<keyword evidence="1" id="KW-0812">Transmembrane</keyword>
<dbReference type="EMBL" id="BMGH01000001">
    <property type="protein sequence ID" value="GGD05331.1"/>
    <property type="molecule type" value="Genomic_DNA"/>
</dbReference>
<name>A0A8J2V6I8_9PROT</name>
<evidence type="ECO:0000313" key="3">
    <source>
        <dbReference type="EMBL" id="GGD05331.1"/>
    </source>
</evidence>
<evidence type="ECO:0000256" key="1">
    <source>
        <dbReference type="SAM" id="Phobius"/>
    </source>
</evidence>
<dbReference type="InterPro" id="IPR018551">
    <property type="entry name" value="DUF2007"/>
</dbReference>
<keyword evidence="1" id="KW-0472">Membrane</keyword>
<feature type="domain" description="DUF2007" evidence="2">
    <location>
        <begin position="1"/>
        <end position="68"/>
    </location>
</feature>
<reference evidence="3" key="2">
    <citation type="submission" date="2020-09" db="EMBL/GenBank/DDBJ databases">
        <authorList>
            <person name="Sun Q."/>
            <person name="Zhou Y."/>
        </authorList>
    </citation>
    <scope>NUCLEOTIDE SEQUENCE</scope>
    <source>
        <strain evidence="3">CGMCC 1.12921</strain>
    </source>
</reference>
<dbReference type="AlphaFoldDB" id="A0A8J2V6I8"/>
<organism evidence="3 4">
    <name type="scientific">Aquisalinus flavus</name>
    <dbReference type="NCBI Taxonomy" id="1526572"/>
    <lineage>
        <taxon>Bacteria</taxon>
        <taxon>Pseudomonadati</taxon>
        <taxon>Pseudomonadota</taxon>
        <taxon>Alphaproteobacteria</taxon>
        <taxon>Parvularculales</taxon>
        <taxon>Parvularculaceae</taxon>
        <taxon>Aquisalinus</taxon>
    </lineage>
</organism>
<gene>
    <name evidence="3" type="ORF">GCM10011342_12830</name>
</gene>
<evidence type="ECO:0000313" key="4">
    <source>
        <dbReference type="Proteomes" id="UP000613582"/>
    </source>
</evidence>
<comment type="caution">
    <text evidence="3">The sequence shown here is derived from an EMBL/GenBank/DDBJ whole genome shotgun (WGS) entry which is preliminary data.</text>
</comment>